<reference evidence="1" key="2">
    <citation type="journal article" date="2023" name="ISME Commun">
        <title>Characterization of a bloom-associated alphaproteobacterial lineage, 'Candidatus Phycosocius': insights into freshwater algal-bacterial interactions.</title>
        <authorList>
            <person name="Tanabe Y."/>
            <person name="Yamaguchi H."/>
            <person name="Yoshida M."/>
            <person name="Kai A."/>
            <person name="Okazaki Y."/>
        </authorList>
    </citation>
    <scope>NUCLEOTIDE SEQUENCE</scope>
    <source>
        <strain evidence="1">BOTRYCO-1</strain>
    </source>
</reference>
<dbReference type="Proteomes" id="UP001161064">
    <property type="component" value="Unassembled WGS sequence"/>
</dbReference>
<reference evidence="1" key="1">
    <citation type="submission" date="2021-05" db="EMBL/GenBank/DDBJ databases">
        <authorList>
            <person name="Tanabe Y."/>
        </authorList>
    </citation>
    <scope>NUCLEOTIDE SEQUENCE</scope>
    <source>
        <strain evidence="1">BOTRYCO-1</strain>
    </source>
</reference>
<proteinExistence type="predicted"/>
<accession>A0ABQ4PVW9</accession>
<name>A0ABQ4PVW9_9PROT</name>
<sequence length="598" mass="65135">MAYSRRTLLGGLVGGLGGFSLPIVVGNAMGGALSAADQAFSKLAVSWLDQSMRFNPVAATAIGDHRFDALMTDFSPKGRAAALDFAKTTLRALKAIDSESLSRANQVDASMLANALESQIWTTEIGQDWAWNPLVWQEVAGGAIYSLMAREFAPLPTRLIRATARMNAIPAFLAETRASLVPARVPMPHAVTYAAQNKGLKSILSEMITPNLSALEGKDRAALEAAMAVFSAAIDSHQSWIETVLVPAAQGEFRAGAARFDQQLRYTLLSPLSRQDIRTRAEAAVIEVRAKMYHAACMALKGVADAPPTPANPTDAQRQNAIRAALDLAAADRPARHALVETSTKATQIAREFVVAKDLITLPEGPVRIILMPEFQRGFAVAYCDSPGPLEKHLDTFYAVSPIPDEWSEEQAISFTREYNRRAIQDIAVHEAMPGHYVQIFHANAYPSILRAVLSSGSFVEGWAVYGETMMVEEGFMADDPLYHLTQLKILLRAISNAIIDQAIHVDGWSEAQVMTFLTQTAFQEEREAAGKWRRAQLSITQLSTYFVGFSEHMEARAAAKAKQGSAFSLKAYHDGILSFGSPPVRYARALLLDEAIV</sequence>
<gene>
    <name evidence="1" type="ORF">PsB1_1339</name>
</gene>
<dbReference type="EMBL" id="BPFZ01000007">
    <property type="protein sequence ID" value="GIU67185.1"/>
    <property type="molecule type" value="Genomic_DNA"/>
</dbReference>
<organism evidence="1 2">
    <name type="scientific">Candidatus Phycosocius spiralis</name>
    <dbReference type="NCBI Taxonomy" id="2815099"/>
    <lineage>
        <taxon>Bacteria</taxon>
        <taxon>Pseudomonadati</taxon>
        <taxon>Pseudomonadota</taxon>
        <taxon>Alphaproteobacteria</taxon>
        <taxon>Caulobacterales</taxon>
        <taxon>Caulobacterales incertae sedis</taxon>
        <taxon>Candidatus Phycosocius</taxon>
    </lineage>
</organism>
<protein>
    <recommendedName>
        <fullName evidence="3">DUF885 domain-containing protein</fullName>
    </recommendedName>
</protein>
<dbReference type="RefSeq" id="WP_284359965.1">
    <property type="nucleotide sequence ID" value="NZ_BPFZ01000007.1"/>
</dbReference>
<dbReference type="Pfam" id="PF05960">
    <property type="entry name" value="DUF885"/>
    <property type="match status" value="1"/>
</dbReference>
<evidence type="ECO:0000313" key="1">
    <source>
        <dbReference type="EMBL" id="GIU67185.1"/>
    </source>
</evidence>
<evidence type="ECO:0000313" key="2">
    <source>
        <dbReference type="Proteomes" id="UP001161064"/>
    </source>
</evidence>
<evidence type="ECO:0008006" key="3">
    <source>
        <dbReference type="Google" id="ProtNLM"/>
    </source>
</evidence>
<dbReference type="PANTHER" id="PTHR33361">
    <property type="entry name" value="GLR0591 PROTEIN"/>
    <property type="match status" value="1"/>
</dbReference>
<dbReference type="InterPro" id="IPR010281">
    <property type="entry name" value="DUF885"/>
</dbReference>
<comment type="caution">
    <text evidence="1">The sequence shown here is derived from an EMBL/GenBank/DDBJ whole genome shotgun (WGS) entry which is preliminary data.</text>
</comment>
<keyword evidence="2" id="KW-1185">Reference proteome</keyword>
<dbReference type="PANTHER" id="PTHR33361:SF15">
    <property type="entry name" value="DUF885 FAMILY LIPOPROTEIN"/>
    <property type="match status" value="1"/>
</dbReference>